<dbReference type="Pfam" id="PF13563">
    <property type="entry name" value="2_5_RNA_ligase2"/>
    <property type="match status" value="1"/>
</dbReference>
<accession>A0A0N9UZJ4</accession>
<organism evidence="1 2">
    <name type="scientific">Sphingopyxis macrogoltabida</name>
    <name type="common">Sphingomonas macrogoltabidus</name>
    <dbReference type="NCBI Taxonomy" id="33050"/>
    <lineage>
        <taxon>Bacteria</taxon>
        <taxon>Pseudomonadati</taxon>
        <taxon>Pseudomonadota</taxon>
        <taxon>Alphaproteobacteria</taxon>
        <taxon>Sphingomonadales</taxon>
        <taxon>Sphingomonadaceae</taxon>
        <taxon>Sphingopyxis</taxon>
    </lineage>
</organism>
<dbReference type="AlphaFoldDB" id="A0A0N9UZJ4"/>
<evidence type="ECO:0008006" key="3">
    <source>
        <dbReference type="Google" id="ProtNLM"/>
    </source>
</evidence>
<protein>
    <recommendedName>
        <fullName evidence="3">2'-5' RNA ligase family protein</fullName>
    </recommendedName>
</protein>
<evidence type="ECO:0000313" key="2">
    <source>
        <dbReference type="Proteomes" id="UP000058074"/>
    </source>
</evidence>
<dbReference type="Proteomes" id="UP000058074">
    <property type="component" value="Chromosome"/>
</dbReference>
<sequence>MPIIVTATMGAADQHYFDALRAAHFPPERNHLAAHITLFHQLPPSCLDELTRLIRAIAADTPPPAAALREVYSLGGGVAFRIDSAALLAIRDRIADHFFGALTAQDRGTPRLHITVQNKVTASEAKALLARLAEDFRPRPLAITGLAAHHYRGGPWETAFAANFRGPRT</sequence>
<dbReference type="EMBL" id="CP012700">
    <property type="protein sequence ID" value="ALH81336.1"/>
    <property type="molecule type" value="Genomic_DNA"/>
</dbReference>
<dbReference type="PATRIC" id="fig|33050.5.peg.2788"/>
<dbReference type="KEGG" id="smag:AN936_13475"/>
<dbReference type="Gene3D" id="3.90.1140.10">
    <property type="entry name" value="Cyclic phosphodiesterase"/>
    <property type="match status" value="1"/>
</dbReference>
<gene>
    <name evidence="1" type="ORF">AN936_13475</name>
</gene>
<name>A0A0N9UZJ4_SPHMC</name>
<proteinExistence type="predicted"/>
<reference evidence="1 2" key="1">
    <citation type="journal article" date="2015" name="Genome Announc.">
        <title>Complete Genome Sequence of Polypropylene Glycol- and Polyethylene Glycol-Degrading Sphingopyxis macrogoltabida Strain EY-1.</title>
        <authorList>
            <person name="Ohtsubo Y."/>
            <person name="Nagata Y."/>
            <person name="Numata M."/>
            <person name="Tsuchikane K."/>
            <person name="Hosoyama A."/>
            <person name="Yamazoe A."/>
            <person name="Tsuda M."/>
            <person name="Fujita N."/>
            <person name="Kawai F."/>
        </authorList>
    </citation>
    <scope>NUCLEOTIDE SEQUENCE [LARGE SCALE GENOMIC DNA]</scope>
    <source>
        <strain evidence="1 2">EY-1</strain>
    </source>
</reference>
<evidence type="ECO:0000313" key="1">
    <source>
        <dbReference type="EMBL" id="ALH81336.1"/>
    </source>
</evidence>